<dbReference type="Pfam" id="PF00550">
    <property type="entry name" value="PP-binding"/>
    <property type="match status" value="1"/>
</dbReference>
<proteinExistence type="predicted"/>
<dbReference type="InterPro" id="IPR036736">
    <property type="entry name" value="ACP-like_sf"/>
</dbReference>
<organism evidence="8 9">
    <name type="scientific">Plectus sambesii</name>
    <dbReference type="NCBI Taxonomy" id="2011161"/>
    <lineage>
        <taxon>Eukaryota</taxon>
        <taxon>Metazoa</taxon>
        <taxon>Ecdysozoa</taxon>
        <taxon>Nematoda</taxon>
        <taxon>Chromadorea</taxon>
        <taxon>Plectida</taxon>
        <taxon>Plectina</taxon>
        <taxon>Plectoidea</taxon>
        <taxon>Plectidae</taxon>
        <taxon>Plectus</taxon>
    </lineage>
</organism>
<dbReference type="GO" id="GO:0006629">
    <property type="term" value="P:lipid metabolic process"/>
    <property type="evidence" value="ECO:0007669"/>
    <property type="project" value="UniProtKB-ARBA"/>
</dbReference>
<dbReference type="Gene3D" id="3.30.300.30">
    <property type="match status" value="1"/>
</dbReference>
<dbReference type="Pfam" id="PF07993">
    <property type="entry name" value="NAD_binding_4"/>
    <property type="match status" value="1"/>
</dbReference>
<dbReference type="AlphaFoldDB" id="A0A914WSN4"/>
<dbReference type="PROSITE" id="PS00061">
    <property type="entry name" value="ADH_SHORT"/>
    <property type="match status" value="1"/>
</dbReference>
<dbReference type="SUPFAM" id="SSF51735">
    <property type="entry name" value="NAD(P)-binding Rossmann-fold domains"/>
    <property type="match status" value="2"/>
</dbReference>
<dbReference type="PANTHER" id="PTHR44845:SF6">
    <property type="entry name" value="BETA-ALANINE-ACTIVATING ENZYME"/>
    <property type="match status" value="1"/>
</dbReference>
<protein>
    <recommendedName>
        <fullName evidence="2">Fatty acid synthase</fullName>
        <ecNumber evidence="1">2.3.1.85</ecNumber>
    </recommendedName>
</protein>
<feature type="domain" description="Carrier" evidence="7">
    <location>
        <begin position="535"/>
        <end position="610"/>
    </location>
</feature>
<dbReference type="Gene3D" id="3.40.50.12780">
    <property type="entry name" value="N-terminal domain of ligase-like"/>
    <property type="match status" value="1"/>
</dbReference>
<name>A0A914WSN4_9BILA</name>
<dbReference type="InterPro" id="IPR042099">
    <property type="entry name" value="ANL_N_sf"/>
</dbReference>
<dbReference type="SMART" id="SM00823">
    <property type="entry name" value="PKS_PP"/>
    <property type="match status" value="1"/>
</dbReference>
<dbReference type="WBParaSite" id="PSAMB.scaffold50size93760.g1104.t1">
    <property type="protein sequence ID" value="PSAMB.scaffold50size93760.g1104.t1"/>
    <property type="gene ID" value="PSAMB.scaffold50size93760.g1104"/>
</dbReference>
<keyword evidence="4" id="KW-0597">Phosphoprotein</keyword>
<dbReference type="EC" id="2.3.1.85" evidence="1"/>
<dbReference type="GO" id="GO:0016616">
    <property type="term" value="F:oxidoreductase activity, acting on the CH-OH group of donors, NAD or NADP as acceptor"/>
    <property type="evidence" value="ECO:0007669"/>
    <property type="project" value="UniProtKB-ARBA"/>
</dbReference>
<dbReference type="Gene3D" id="3.40.50.1820">
    <property type="entry name" value="alpha/beta hydrolase"/>
    <property type="match status" value="1"/>
</dbReference>
<dbReference type="PANTHER" id="PTHR44845">
    <property type="entry name" value="CARRIER DOMAIN-CONTAINING PROTEIN"/>
    <property type="match status" value="1"/>
</dbReference>
<dbReference type="SUPFAM" id="SSF47336">
    <property type="entry name" value="ACP-like"/>
    <property type="match status" value="1"/>
</dbReference>
<dbReference type="SMART" id="SM00822">
    <property type="entry name" value="PKS_KR"/>
    <property type="match status" value="1"/>
</dbReference>
<dbReference type="InterPro" id="IPR020806">
    <property type="entry name" value="PKS_PP-bd"/>
</dbReference>
<sequence length="1277" mass="142408">MNNWQALGSLNDIFREQARASPDRPVLCTADGTVHYTLGELDKITDALATLFIRSFKCRRGSSVAIFMEKSPEYVVAYIAALKAGGAYLPLDISYPKPLLEAVLKESNPAVVCTKETFRPNLQGADPTSVFVFDEAWKERLPDDVNVKDLPEVTQDDLAYIVYSSGTTGKPKGIQCPHRGAVLSYDFRFQHYPYEEDDRVACNVFFVWEMFRPILRGTRMYIIPDDVIYDPPALCAMLEKNQITRILFTPSLLEAVLDTQSADTIRRAFKSFRLVWLCGEVVTTVLLKRIVKTLPWVRVVNLYSVSECHDVAVCDLSDWYRAMEVEAQGQGQTMGKYSPVGKLIPGVQVAILDNNMNRLPIGMPGEIYVGGPTLAMGYLNRPEINQVRFIQTPSSLKDELGPRLYRTGDWGYLLADGHLEICGRCDTMVKIRGYSIEIQAIESTLLLSPSVLSCAVISIGAEGDDKQLAAYVVLKGQITRKDLRAELKRRLPFYMVPSFFVFLDRLPVLPASSKVDKKALPPVDVQRDMVEASALPTTRTERRLVAVWSEVLGLPTIDIQESFFDLGGHSLLAARLLQKVSDEFGTVLSVRDLFSFPTVTSFARLLEGDGRESPVDSIDLRREVDMHDMKDNVMDLHLRAFWRSTVWENRFMRACVFLTGATGFLGSFLLRDLLRYSKVRVVCLVRESATESINERLNSTLAKYQLLDPWMKQQMAERVSVVAGDVALVQLGLKDEDYQLLSYDIDIVIHAAAYVNLIYPYQALHGVNVLGTHNVLDFCHKNKVKPLHYISTDAVIPYGSRDVAETDSLDNVWKKLSDGYAQTKWVAEQLVTRSQRRGLPTIIYRMGNLAGEADTGNWNPQDFTYLLLYGCAATGYYPTVNWSVEMTPVDFISRFISTVATQHFCANVGKTYNLMQTVRPDWTTVIDWIRSCGYDLREECYASWSERIGSAMASGPKNENLSLLHRLLDVLVRNESFFAQQPTYRRENTDALLAELGWSYPLVTEKQVNVWLKALTKQGNFPPPTAMSGAGLRGKVCVVTGASEGIGESIAFALAVDGGANVVVAARQQQKLQNLCERIKEAGGEAIAVSCDVTKREQTGALVRQAILQFGKVDILVNCAGVMYYTLMSKCQEDQWAQQIDVNCHGTMNCIGAVLPHMIERKAGHIVNITSDAGRKAFPGLSVYSGTKFFIEGMSSGLRKEMVQYGIRVTNIQPGDVATQLAARSTDQEARQLYDGTLGDARVLDTEDVSRAVVYALSQPAHVAINEILIEPTTAPT</sequence>
<evidence type="ECO:0000256" key="2">
    <source>
        <dbReference type="ARBA" id="ARBA00018769"/>
    </source>
</evidence>
<dbReference type="InterPro" id="IPR045851">
    <property type="entry name" value="AMP-bd_C_sf"/>
</dbReference>
<dbReference type="InterPro" id="IPR013120">
    <property type="entry name" value="FAR_NAD-bd"/>
</dbReference>
<dbReference type="InterPro" id="IPR020904">
    <property type="entry name" value="Sc_DH/Rdtase_CS"/>
</dbReference>
<dbReference type="InterPro" id="IPR009081">
    <property type="entry name" value="PP-bd_ACP"/>
</dbReference>
<dbReference type="Pfam" id="PF13193">
    <property type="entry name" value="AMP-binding_C"/>
    <property type="match status" value="1"/>
</dbReference>
<dbReference type="InterPro" id="IPR002347">
    <property type="entry name" value="SDR_fam"/>
</dbReference>
<dbReference type="CDD" id="cd05235">
    <property type="entry name" value="SDR_e1"/>
    <property type="match status" value="1"/>
</dbReference>
<evidence type="ECO:0000256" key="1">
    <source>
        <dbReference type="ARBA" id="ARBA00012873"/>
    </source>
</evidence>
<dbReference type="InterPro" id="IPR006162">
    <property type="entry name" value="Ppantetheine_attach_site"/>
</dbReference>
<reference evidence="9" key="1">
    <citation type="submission" date="2022-11" db="UniProtKB">
        <authorList>
            <consortium name="WormBaseParasite"/>
        </authorList>
    </citation>
    <scope>IDENTIFICATION</scope>
</reference>
<dbReference type="Proteomes" id="UP000887566">
    <property type="component" value="Unplaced"/>
</dbReference>
<dbReference type="PROSITE" id="PS50075">
    <property type="entry name" value="CARRIER"/>
    <property type="match status" value="1"/>
</dbReference>
<evidence type="ECO:0000313" key="8">
    <source>
        <dbReference type="Proteomes" id="UP000887566"/>
    </source>
</evidence>
<evidence type="ECO:0000256" key="6">
    <source>
        <dbReference type="ARBA" id="ARBA00044883"/>
    </source>
</evidence>
<dbReference type="NCBIfam" id="TIGR01746">
    <property type="entry name" value="Thioester-redct"/>
    <property type="match status" value="1"/>
</dbReference>
<dbReference type="InterPro" id="IPR025110">
    <property type="entry name" value="AMP-bd_C"/>
</dbReference>
<dbReference type="InterPro" id="IPR057326">
    <property type="entry name" value="KR_dom"/>
</dbReference>
<dbReference type="InterPro" id="IPR010080">
    <property type="entry name" value="Thioester_reductase-like_dom"/>
</dbReference>
<dbReference type="InterPro" id="IPR036291">
    <property type="entry name" value="NAD(P)-bd_dom_sf"/>
</dbReference>
<evidence type="ECO:0000313" key="9">
    <source>
        <dbReference type="WBParaSite" id="PSAMB.scaffold50size93760.g1104.t1"/>
    </source>
</evidence>
<dbReference type="GO" id="GO:0004312">
    <property type="term" value="F:fatty acid synthase activity"/>
    <property type="evidence" value="ECO:0007669"/>
    <property type="project" value="UniProtKB-EC"/>
</dbReference>
<comment type="catalytic activity">
    <reaction evidence="6">
        <text>acetyl-CoA + n malonyl-CoA + 2n NADPH + 2n H(+) = a long-chain fatty acid + (n+1) CoA + n CO2 + 2n NADP(+).</text>
        <dbReference type="EC" id="2.3.1.85"/>
    </reaction>
</comment>
<dbReference type="Pfam" id="PF00501">
    <property type="entry name" value="AMP-binding"/>
    <property type="match status" value="1"/>
</dbReference>
<keyword evidence="8" id="KW-1185">Reference proteome</keyword>
<dbReference type="FunFam" id="3.40.50.720:FF:000047">
    <property type="entry name" value="NADP-dependent L-serine/L-allo-threonine dehydrogenase"/>
    <property type="match status" value="1"/>
</dbReference>
<dbReference type="GO" id="GO:0031177">
    <property type="term" value="F:phosphopantetheine binding"/>
    <property type="evidence" value="ECO:0007669"/>
    <property type="project" value="InterPro"/>
</dbReference>
<evidence type="ECO:0000259" key="7">
    <source>
        <dbReference type="PROSITE" id="PS50075"/>
    </source>
</evidence>
<dbReference type="SUPFAM" id="SSF56801">
    <property type="entry name" value="Acetyl-CoA synthetase-like"/>
    <property type="match status" value="1"/>
</dbReference>
<dbReference type="FunFam" id="1.10.1200.10:FF:000005">
    <property type="entry name" value="Nonribosomal peptide synthetase 1"/>
    <property type="match status" value="1"/>
</dbReference>
<evidence type="ECO:0000256" key="4">
    <source>
        <dbReference type="ARBA" id="ARBA00022553"/>
    </source>
</evidence>
<dbReference type="InterPro" id="IPR029058">
    <property type="entry name" value="AB_hydrolase_fold"/>
</dbReference>
<dbReference type="PROSITE" id="PS00012">
    <property type="entry name" value="PHOSPHOPANTETHEINE"/>
    <property type="match status" value="1"/>
</dbReference>
<evidence type="ECO:0000256" key="5">
    <source>
        <dbReference type="ARBA" id="ARBA00023002"/>
    </source>
</evidence>
<keyword evidence="3" id="KW-0596">Phosphopantetheine</keyword>
<evidence type="ECO:0000256" key="3">
    <source>
        <dbReference type="ARBA" id="ARBA00022450"/>
    </source>
</evidence>
<accession>A0A914WSN4</accession>
<dbReference type="PRINTS" id="PR00081">
    <property type="entry name" value="GDHRDH"/>
</dbReference>
<dbReference type="InterPro" id="IPR000873">
    <property type="entry name" value="AMP-dep_synth/lig_dom"/>
</dbReference>
<dbReference type="PROSITE" id="PS00455">
    <property type="entry name" value="AMP_BINDING"/>
    <property type="match status" value="1"/>
</dbReference>
<dbReference type="Gene3D" id="3.40.50.720">
    <property type="entry name" value="NAD(P)-binding Rossmann-like Domain"/>
    <property type="match status" value="2"/>
</dbReference>
<dbReference type="InterPro" id="IPR020845">
    <property type="entry name" value="AMP-binding_CS"/>
</dbReference>
<dbReference type="Pfam" id="PF00106">
    <property type="entry name" value="adh_short"/>
    <property type="match status" value="1"/>
</dbReference>
<dbReference type="CDD" id="cd05930">
    <property type="entry name" value="A_NRPS"/>
    <property type="match status" value="1"/>
</dbReference>
<dbReference type="PRINTS" id="PR00080">
    <property type="entry name" value="SDRFAMILY"/>
</dbReference>
<keyword evidence="5" id="KW-0560">Oxidoreductase</keyword>